<evidence type="ECO:0000259" key="2">
    <source>
        <dbReference type="PROSITE" id="PS51352"/>
    </source>
</evidence>
<dbReference type="PROSITE" id="PS51352">
    <property type="entry name" value="THIOREDOXIN_2"/>
    <property type="match status" value="1"/>
</dbReference>
<comment type="caution">
    <text evidence="3">The sequence shown here is derived from an EMBL/GenBank/DDBJ whole genome shotgun (WGS) entry which is preliminary data.</text>
</comment>
<dbReference type="SUPFAM" id="SSF52833">
    <property type="entry name" value="Thioredoxin-like"/>
    <property type="match status" value="1"/>
</dbReference>
<feature type="chain" id="PRO_5020444125" evidence="1">
    <location>
        <begin position="21"/>
        <end position="277"/>
    </location>
</feature>
<accession>A0A4Q0ZII7</accession>
<dbReference type="Proteomes" id="UP000290870">
    <property type="component" value="Unassembled WGS sequence"/>
</dbReference>
<dbReference type="Gene3D" id="3.40.30.10">
    <property type="entry name" value="Glutaredoxin"/>
    <property type="match status" value="1"/>
</dbReference>
<reference evidence="3 4" key="1">
    <citation type="submission" date="2017-10" db="EMBL/GenBank/DDBJ databases">
        <title>Genomics of the genus Arcobacter.</title>
        <authorList>
            <person name="Perez-Cataluna A."/>
            <person name="Figueras M.J."/>
        </authorList>
    </citation>
    <scope>NUCLEOTIDE SEQUENCE [LARGE SCALE GENOMIC DNA]</scope>
    <source>
        <strain evidence="3 4">F26</strain>
    </source>
</reference>
<sequence>MRKFSKLLSLSVLLSVSLFASDDVVIEFEKNRVSSNPNIKVNDIKINTKKELPLAGWNGYILDVEANIQGKDIKVKDILFSDGKFIALELLDAKTGKSLKDLMTPNLTANYYNKSKLIAGNHEAKDKIVIFSDPLCPFCMDYVPEVIKHVNKNSDSIALYYYHFPLLGLHPAAAPLSKLIEVARHKGIKDAELKAYKIDWEPHFSSKSTDEKKILEAFNKEFKTDIKLEEITSKEINEILQKDILMGEDVMVQGTPTIFINGVKDTTREKYETLGKK</sequence>
<evidence type="ECO:0000313" key="3">
    <source>
        <dbReference type="EMBL" id="RXJ85700.1"/>
    </source>
</evidence>
<dbReference type="PANTHER" id="PTHR35272:SF3">
    <property type="entry name" value="THIOL:DISULFIDE INTERCHANGE PROTEIN DSBC"/>
    <property type="match status" value="1"/>
</dbReference>
<evidence type="ECO:0000313" key="4">
    <source>
        <dbReference type="Proteomes" id="UP000290870"/>
    </source>
</evidence>
<dbReference type="InterPro" id="IPR051470">
    <property type="entry name" value="Thiol:disulfide_interchange"/>
</dbReference>
<evidence type="ECO:0000256" key="1">
    <source>
        <dbReference type="SAM" id="SignalP"/>
    </source>
</evidence>
<dbReference type="CDD" id="cd02972">
    <property type="entry name" value="DsbA_family"/>
    <property type="match status" value="1"/>
</dbReference>
<feature type="domain" description="Thioredoxin" evidence="2">
    <location>
        <begin position="79"/>
        <end position="241"/>
    </location>
</feature>
<gene>
    <name evidence="3" type="ORF">CRU90_00115</name>
</gene>
<dbReference type="InterPro" id="IPR036249">
    <property type="entry name" value="Thioredoxin-like_sf"/>
</dbReference>
<dbReference type="RefSeq" id="WP_128985229.1">
    <property type="nucleotide sequence ID" value="NZ_PDJZ01000001.1"/>
</dbReference>
<organism evidence="3 4">
    <name type="scientific">Arcobacter cloacae</name>
    <dbReference type="NCBI Taxonomy" id="1054034"/>
    <lineage>
        <taxon>Bacteria</taxon>
        <taxon>Pseudomonadati</taxon>
        <taxon>Campylobacterota</taxon>
        <taxon>Epsilonproteobacteria</taxon>
        <taxon>Campylobacterales</taxon>
        <taxon>Arcobacteraceae</taxon>
        <taxon>Arcobacter</taxon>
    </lineage>
</organism>
<dbReference type="AlphaFoldDB" id="A0A4Q0ZII7"/>
<name>A0A4Q0ZII7_9BACT</name>
<dbReference type="OrthoDB" id="9800545at2"/>
<dbReference type="InterPro" id="IPR013766">
    <property type="entry name" value="Thioredoxin_domain"/>
</dbReference>
<dbReference type="EMBL" id="PDJZ01000001">
    <property type="protein sequence ID" value="RXJ85700.1"/>
    <property type="molecule type" value="Genomic_DNA"/>
</dbReference>
<proteinExistence type="predicted"/>
<dbReference type="Pfam" id="PF13462">
    <property type="entry name" value="Thioredoxin_4"/>
    <property type="match status" value="1"/>
</dbReference>
<dbReference type="PANTHER" id="PTHR35272">
    <property type="entry name" value="THIOL:DISULFIDE INTERCHANGE PROTEIN DSBC-RELATED"/>
    <property type="match status" value="1"/>
</dbReference>
<feature type="signal peptide" evidence="1">
    <location>
        <begin position="1"/>
        <end position="20"/>
    </location>
</feature>
<dbReference type="InterPro" id="IPR012336">
    <property type="entry name" value="Thioredoxin-like_fold"/>
</dbReference>
<protein>
    <submittedName>
        <fullName evidence="3">Disulfide bond formation protein DsbA</fullName>
    </submittedName>
</protein>
<keyword evidence="1" id="KW-0732">Signal</keyword>